<evidence type="ECO:0000313" key="2">
    <source>
        <dbReference type="Proteomes" id="UP000250030"/>
    </source>
</evidence>
<name>A0A2Z5WAD4_9VIRU</name>
<accession>A0A2Z5WAD4</accession>
<reference evidence="1 2" key="1">
    <citation type="journal article" date="2017" name="Virus Res.">
        <title>Isolation and characterization of Kabuto Mountain virus, a new tick-borne phlebovirus from Haemaphysalis flava ticks in Japan.</title>
        <authorList>
            <person name="Ejiri H."/>
            <person name="Lim C.K."/>
            <person name="Isawa H."/>
            <person name="Yamaguchi Y."/>
            <person name="Fujita R."/>
            <person name="Takayama-Ito M."/>
            <person name="Kuwata R."/>
            <person name="Kobayashi D."/>
            <person name="Horiya M."/>
            <person name="Posadas-Herrera G."/>
            <person name="Iizuka-Shiota I."/>
            <person name="Kakiuchi S."/>
            <person name="Katayama Y."/>
            <person name="Hayashi T."/>
            <person name="Sasaki T."/>
            <person name="Kobayashi M."/>
            <person name="Morikawa S."/>
            <person name="Maeda K."/>
            <person name="Mizutani T."/>
            <person name="Kaku K."/>
            <person name="Saijo M."/>
            <person name="Sawabe K."/>
        </authorList>
    </citation>
    <scope>NUCLEOTIDE SEQUENCE [LARGE SCALE GENOMIC DNA]</scope>
    <source>
        <strain evidence="1 2">T32</strain>
    </source>
</reference>
<sequence length="291" mass="34620">MTFYLDNERYDLTYNVASVAKPPVTRATLWCHLSQGEIPEHLELTISGDQTDVVLSNRVRTLPAPMEAAMYETWFHGLECDFMRRTLRWPFGKKSKMFLGLFFQIDGKKYMESIINRVAKQQGLQWLPFPEKVVIFMHFLNDERKKLRLPGMIITGSNLMDTAMAIFAFRLLRSWLKVLRQRSRESKEERDRLCQDDVFAPILTSRESLLTEDFVTSRWPCWTLDWPTPGEAAEMVPRETPADLFDRRILLNRPWGRDLREPLTRRDRLFFNMFRFKRDEDEYIRMDFGTL</sequence>
<dbReference type="EMBL" id="LC153713">
    <property type="protein sequence ID" value="BBB86757.1"/>
    <property type="molecule type" value="Viral_cRNA"/>
</dbReference>
<gene>
    <name evidence="1" type="primary">NSs</name>
</gene>
<dbReference type="KEGG" id="vg:35382910"/>
<dbReference type="Proteomes" id="UP000250030">
    <property type="component" value="Genome"/>
</dbReference>
<organism evidence="1 2">
    <name type="scientific">Kabuto mountain virus</name>
    <dbReference type="NCBI Taxonomy" id="1851087"/>
    <lineage>
        <taxon>Viruses</taxon>
        <taxon>Riboviria</taxon>
        <taxon>Orthornavirae</taxon>
        <taxon>Negarnaviricota</taxon>
        <taxon>Polyploviricotina</taxon>
        <taxon>Bunyaviricetes</taxon>
        <taxon>Hareavirales</taxon>
        <taxon>Phenuiviridae</taxon>
        <taxon>Uukuvirus</taxon>
        <taxon>Uukuvirus kabutoense</taxon>
    </lineage>
</organism>
<dbReference type="GeneID" id="35382910"/>
<proteinExistence type="predicted"/>
<protein>
    <submittedName>
        <fullName evidence="1">Nonstructural protein</fullName>
    </submittedName>
</protein>
<dbReference type="RefSeq" id="YP_009449453.1">
    <property type="nucleotide sequence ID" value="NC_036606.1"/>
</dbReference>
<keyword evidence="2" id="KW-1185">Reference proteome</keyword>
<evidence type="ECO:0000313" key="1">
    <source>
        <dbReference type="EMBL" id="BBB86757.1"/>
    </source>
</evidence>